<evidence type="ECO:0000256" key="1">
    <source>
        <dbReference type="SAM" id="MobiDB-lite"/>
    </source>
</evidence>
<sequence>MTADGLDRSSTSEYPVAEVPAARGIAPNPGANDPLVDLWRCELTAQRQFIVSATSLGVLRVSSLATILLDLATERHHDVVELASALIAMGKRLDAASGDGCVYGVATASEAVSLALHNDAEIDRAIVRYADACRRDGDVSGEGLARRIALVHVSRAARVRRLSMRVDRRETLRLLTRIDRKKVSTASRVKAAPHV</sequence>
<feature type="region of interest" description="Disordered" evidence="1">
    <location>
        <begin position="1"/>
        <end position="25"/>
    </location>
</feature>
<name>A0A7W3PAW5_9ACTN</name>
<evidence type="ECO:0000313" key="3">
    <source>
        <dbReference type="Proteomes" id="UP000580910"/>
    </source>
</evidence>
<keyword evidence="3" id="KW-1185">Reference proteome</keyword>
<dbReference type="RefSeq" id="WP_182540744.1">
    <property type="nucleotide sequence ID" value="NZ_JACGXA010000001.1"/>
</dbReference>
<reference evidence="2 3" key="1">
    <citation type="submission" date="2020-07" db="EMBL/GenBank/DDBJ databases">
        <title>Sequencing the genomes of 1000 actinobacteria strains.</title>
        <authorList>
            <person name="Klenk H.-P."/>
        </authorList>
    </citation>
    <scope>NUCLEOTIDE SEQUENCE [LARGE SCALE GENOMIC DNA]</scope>
    <source>
        <strain evidence="2 3">DSM 21349</strain>
    </source>
</reference>
<accession>A0A7W3PAW5</accession>
<dbReference type="Proteomes" id="UP000580910">
    <property type="component" value="Unassembled WGS sequence"/>
</dbReference>
<organism evidence="2 3">
    <name type="scientific">Nocardioides ginsengisegetis</name>
    <dbReference type="NCBI Taxonomy" id="661491"/>
    <lineage>
        <taxon>Bacteria</taxon>
        <taxon>Bacillati</taxon>
        <taxon>Actinomycetota</taxon>
        <taxon>Actinomycetes</taxon>
        <taxon>Propionibacteriales</taxon>
        <taxon>Nocardioidaceae</taxon>
        <taxon>Nocardioides</taxon>
    </lineage>
</organism>
<evidence type="ECO:0000313" key="2">
    <source>
        <dbReference type="EMBL" id="MBA8804899.1"/>
    </source>
</evidence>
<gene>
    <name evidence="2" type="ORF">FB382_003190</name>
</gene>
<dbReference type="EMBL" id="JACGXA010000001">
    <property type="protein sequence ID" value="MBA8804899.1"/>
    <property type="molecule type" value="Genomic_DNA"/>
</dbReference>
<proteinExistence type="predicted"/>
<protein>
    <submittedName>
        <fullName evidence="2">Uncharacterized protein</fullName>
    </submittedName>
</protein>
<comment type="caution">
    <text evidence="2">The sequence shown here is derived from an EMBL/GenBank/DDBJ whole genome shotgun (WGS) entry which is preliminary data.</text>
</comment>
<dbReference type="AlphaFoldDB" id="A0A7W3PAW5"/>